<evidence type="ECO:0000259" key="2">
    <source>
        <dbReference type="PROSITE" id="PS51099"/>
    </source>
</evidence>
<dbReference type="InterPro" id="IPR013011">
    <property type="entry name" value="PTS_EIIB_2"/>
</dbReference>
<dbReference type="EMBL" id="FMUS01000001">
    <property type="protein sequence ID" value="SCX76393.1"/>
    <property type="molecule type" value="Genomic_DNA"/>
</dbReference>
<dbReference type="CDD" id="cd05563">
    <property type="entry name" value="PTS_IIB_ascorbate"/>
    <property type="match status" value="1"/>
</dbReference>
<reference evidence="3 4" key="1">
    <citation type="submission" date="2016-10" db="EMBL/GenBank/DDBJ databases">
        <authorList>
            <person name="de Groot N.N."/>
        </authorList>
    </citation>
    <scope>NUCLEOTIDE SEQUENCE [LARGE SCALE GENOMIC DNA]</scope>
    <source>
        <strain evidence="3 4">DSM 18978</strain>
    </source>
</reference>
<dbReference type="SUPFAM" id="SSF52794">
    <property type="entry name" value="PTS system IIB component-like"/>
    <property type="match status" value="1"/>
</dbReference>
<dbReference type="Gene3D" id="3.40.50.2300">
    <property type="match status" value="1"/>
</dbReference>
<organism evidence="3 4">
    <name type="scientific">Alkaliphilus peptidifermentans DSM 18978</name>
    <dbReference type="NCBI Taxonomy" id="1120976"/>
    <lineage>
        <taxon>Bacteria</taxon>
        <taxon>Bacillati</taxon>
        <taxon>Bacillota</taxon>
        <taxon>Clostridia</taxon>
        <taxon>Peptostreptococcales</taxon>
        <taxon>Natronincolaceae</taxon>
        <taxon>Alkaliphilus</taxon>
    </lineage>
</organism>
<dbReference type="InterPro" id="IPR003501">
    <property type="entry name" value="PTS_EIIB_2/3"/>
</dbReference>
<dbReference type="Pfam" id="PF02302">
    <property type="entry name" value="PTS_IIB"/>
    <property type="match status" value="1"/>
</dbReference>
<feature type="domain" description="PTS EIIB type-2" evidence="2">
    <location>
        <begin position="1"/>
        <end position="92"/>
    </location>
</feature>
<dbReference type="AlphaFoldDB" id="A0A1G5AER3"/>
<accession>A0A1G5AER3</accession>
<protein>
    <submittedName>
        <fullName evidence="3">PTS system, ascorbate-specific IIB component</fullName>
    </submittedName>
</protein>
<dbReference type="PROSITE" id="PS51099">
    <property type="entry name" value="PTS_EIIB_TYPE_2"/>
    <property type="match status" value="1"/>
</dbReference>
<sequence length="92" mass="10014">MKILAVCGFGVGSSMVLKMTLDRVFKQLGIDAEVENTDLTSAKGSSPDAIFTSKEIAKDLEGATKSPVYGITKYMDQEEVKKSVVAFLENYK</sequence>
<dbReference type="GO" id="GO:0008982">
    <property type="term" value="F:protein-N(PI)-phosphohistidine-sugar phosphotransferase activity"/>
    <property type="evidence" value="ECO:0007669"/>
    <property type="project" value="InterPro"/>
</dbReference>
<evidence type="ECO:0000313" key="3">
    <source>
        <dbReference type="EMBL" id="SCX76393.1"/>
    </source>
</evidence>
<keyword evidence="4" id="KW-1185">Reference proteome</keyword>
<gene>
    <name evidence="3" type="ORF">SAMN03080606_00096</name>
</gene>
<dbReference type="GO" id="GO:0009401">
    <property type="term" value="P:phosphoenolpyruvate-dependent sugar phosphotransferase system"/>
    <property type="evidence" value="ECO:0007669"/>
    <property type="project" value="InterPro"/>
</dbReference>
<evidence type="ECO:0000313" key="4">
    <source>
        <dbReference type="Proteomes" id="UP000198636"/>
    </source>
</evidence>
<evidence type="ECO:0000256" key="1">
    <source>
        <dbReference type="ARBA" id="ARBA00022679"/>
    </source>
</evidence>
<dbReference type="InterPro" id="IPR036095">
    <property type="entry name" value="PTS_EIIB-like_sf"/>
</dbReference>
<proteinExistence type="predicted"/>
<name>A0A1G5AER3_9FIRM</name>
<dbReference type="OrthoDB" id="6603449at2"/>
<keyword evidence="1" id="KW-0808">Transferase</keyword>
<dbReference type="Proteomes" id="UP000198636">
    <property type="component" value="Unassembled WGS sequence"/>
</dbReference>
<dbReference type="RefSeq" id="WP_091538695.1">
    <property type="nucleotide sequence ID" value="NZ_FMUS01000001.1"/>
</dbReference>
<dbReference type="STRING" id="1120976.SAMN03080606_00096"/>